<dbReference type="Proteomes" id="UP001589718">
    <property type="component" value="Unassembled WGS sequence"/>
</dbReference>
<keyword evidence="10" id="KW-1133">Transmembrane helix</keyword>
<evidence type="ECO:0000256" key="4">
    <source>
        <dbReference type="ARBA" id="ARBA00022679"/>
    </source>
</evidence>
<keyword evidence="5" id="KW-0547">Nucleotide-binding</keyword>
<dbReference type="InterPro" id="IPR011712">
    <property type="entry name" value="Sig_transdc_His_kin_sub3_dim/P"/>
</dbReference>
<evidence type="ECO:0000256" key="8">
    <source>
        <dbReference type="ARBA" id="ARBA00023012"/>
    </source>
</evidence>
<gene>
    <name evidence="12" type="ORF">ACFFTU_01930</name>
</gene>
<keyword evidence="3" id="KW-0597">Phosphoprotein</keyword>
<evidence type="ECO:0000259" key="11">
    <source>
        <dbReference type="Pfam" id="PF07730"/>
    </source>
</evidence>
<keyword evidence="7" id="KW-0067">ATP-binding</keyword>
<feature type="transmembrane region" description="Helical" evidence="10">
    <location>
        <begin position="133"/>
        <end position="152"/>
    </location>
</feature>
<evidence type="ECO:0000313" key="13">
    <source>
        <dbReference type="Proteomes" id="UP001589718"/>
    </source>
</evidence>
<evidence type="ECO:0000256" key="6">
    <source>
        <dbReference type="ARBA" id="ARBA00022777"/>
    </source>
</evidence>
<evidence type="ECO:0000256" key="9">
    <source>
        <dbReference type="SAM" id="MobiDB-lite"/>
    </source>
</evidence>
<keyword evidence="13" id="KW-1185">Reference proteome</keyword>
<feature type="region of interest" description="Disordered" evidence="9">
    <location>
        <begin position="338"/>
        <end position="359"/>
    </location>
</feature>
<name>A0ABV5P683_STRCM</name>
<evidence type="ECO:0000256" key="2">
    <source>
        <dbReference type="ARBA" id="ARBA00012438"/>
    </source>
</evidence>
<dbReference type="Gene3D" id="3.30.565.10">
    <property type="entry name" value="Histidine kinase-like ATPase, C-terminal domain"/>
    <property type="match status" value="1"/>
</dbReference>
<evidence type="ECO:0000256" key="10">
    <source>
        <dbReference type="SAM" id="Phobius"/>
    </source>
</evidence>
<evidence type="ECO:0000313" key="12">
    <source>
        <dbReference type="EMBL" id="MFB9518712.1"/>
    </source>
</evidence>
<keyword evidence="4" id="KW-0808">Transferase</keyword>
<dbReference type="Pfam" id="PF07730">
    <property type="entry name" value="HisKA_3"/>
    <property type="match status" value="1"/>
</dbReference>
<organism evidence="12 13">
    <name type="scientific">Streptomyces cremeus</name>
    <dbReference type="NCBI Taxonomy" id="66881"/>
    <lineage>
        <taxon>Bacteria</taxon>
        <taxon>Bacillati</taxon>
        <taxon>Actinomycetota</taxon>
        <taxon>Actinomycetes</taxon>
        <taxon>Kitasatosporales</taxon>
        <taxon>Streptomycetaceae</taxon>
        <taxon>Streptomyces</taxon>
    </lineage>
</organism>
<proteinExistence type="predicted"/>
<feature type="domain" description="Signal transduction histidine kinase subgroup 3 dimerisation and phosphoacceptor" evidence="11">
    <location>
        <begin position="173"/>
        <end position="236"/>
    </location>
</feature>
<evidence type="ECO:0000256" key="1">
    <source>
        <dbReference type="ARBA" id="ARBA00000085"/>
    </source>
</evidence>
<dbReference type="PANTHER" id="PTHR24421:SF10">
    <property type="entry name" value="NITRATE_NITRITE SENSOR PROTEIN NARQ"/>
    <property type="match status" value="1"/>
</dbReference>
<dbReference type="EMBL" id="JBHMCR010000001">
    <property type="protein sequence ID" value="MFB9518712.1"/>
    <property type="molecule type" value="Genomic_DNA"/>
</dbReference>
<feature type="transmembrane region" description="Helical" evidence="10">
    <location>
        <begin position="104"/>
        <end position="121"/>
    </location>
</feature>
<reference evidence="12 13" key="1">
    <citation type="submission" date="2024-09" db="EMBL/GenBank/DDBJ databases">
        <authorList>
            <person name="Sun Q."/>
            <person name="Mori K."/>
        </authorList>
    </citation>
    <scope>NUCLEOTIDE SEQUENCE [LARGE SCALE GENOMIC DNA]</scope>
    <source>
        <strain evidence="12 13">JCM 4362</strain>
    </source>
</reference>
<dbReference type="InterPro" id="IPR036890">
    <property type="entry name" value="HATPase_C_sf"/>
</dbReference>
<feature type="compositionally biased region" description="Basic and acidic residues" evidence="9">
    <location>
        <begin position="345"/>
        <end position="357"/>
    </location>
</feature>
<comment type="caution">
    <text evidence="12">The sequence shown here is derived from an EMBL/GenBank/DDBJ whole genome shotgun (WGS) entry which is preliminary data.</text>
</comment>
<keyword evidence="6 12" id="KW-0418">Kinase</keyword>
<comment type="catalytic activity">
    <reaction evidence="1">
        <text>ATP + protein L-histidine = ADP + protein N-phospho-L-histidine.</text>
        <dbReference type="EC" id="2.7.13.3"/>
    </reaction>
</comment>
<dbReference type="Gene3D" id="1.20.5.1930">
    <property type="match status" value="1"/>
</dbReference>
<dbReference type="GO" id="GO:0016301">
    <property type="term" value="F:kinase activity"/>
    <property type="evidence" value="ECO:0007669"/>
    <property type="project" value="UniProtKB-KW"/>
</dbReference>
<dbReference type="RefSeq" id="WP_345219436.1">
    <property type="nucleotide sequence ID" value="NZ_BAAAXE010000002.1"/>
</dbReference>
<dbReference type="InterPro" id="IPR050482">
    <property type="entry name" value="Sensor_HK_TwoCompSys"/>
</dbReference>
<keyword evidence="8" id="KW-0902">Two-component regulatory system</keyword>
<dbReference type="PANTHER" id="PTHR24421">
    <property type="entry name" value="NITRATE/NITRITE SENSOR PROTEIN NARX-RELATED"/>
    <property type="match status" value="1"/>
</dbReference>
<evidence type="ECO:0000256" key="7">
    <source>
        <dbReference type="ARBA" id="ARBA00022840"/>
    </source>
</evidence>
<protein>
    <recommendedName>
        <fullName evidence="2">histidine kinase</fullName>
        <ecNumber evidence="2">2.7.13.3</ecNumber>
    </recommendedName>
</protein>
<keyword evidence="10" id="KW-0812">Transmembrane</keyword>
<dbReference type="SUPFAM" id="SSF55874">
    <property type="entry name" value="ATPase domain of HSP90 chaperone/DNA topoisomerase II/histidine kinase"/>
    <property type="match status" value="1"/>
</dbReference>
<accession>A0ABV5P683</accession>
<dbReference type="EC" id="2.7.13.3" evidence="2"/>
<keyword evidence="10" id="KW-0472">Membrane</keyword>
<evidence type="ECO:0000256" key="3">
    <source>
        <dbReference type="ARBA" id="ARBA00022553"/>
    </source>
</evidence>
<evidence type="ECO:0000256" key="5">
    <source>
        <dbReference type="ARBA" id="ARBA00022741"/>
    </source>
</evidence>
<sequence length="405" mass="42706">MMSGVRKVLCGAAVVLLGAPAAFGPPETVLIAASAVAAVLTVLLPRPAGRVPVLVAAWSAPVLSLGADVLHSGRQGVNLLWLPVEFTALLVLTARLVRRGTGRSVPAAVAALATVLVPLRFTLRNPATEGEASVLLAVAALVPVLGAVGVGLRLRWSDARARQVVLDARREQRLHMARMLHDYVAHELTGIVMEVQAARVTPYDPKEYGELLARLEESGLRALDRMDETLAALRRAEAPAPDPRAPVRPVLPERLHGLDGLPALVDRFGESSSLPTSLDCDETLVNALALHPDADEAAYSLVLEALTNVRRHASGTAGVRVAARREGSLLRVSVTDCADGSAPRGRRDDGGRWDRRGGGTGLSDLERRFASLGGELSAGPHGDGWRVSGTLPLAQRAEEFSASGV</sequence>